<feature type="domain" description="AAA+ ATPase" evidence="1">
    <location>
        <begin position="112"/>
        <end position="258"/>
    </location>
</feature>
<proteinExistence type="predicted"/>
<dbReference type="GO" id="GO:0004252">
    <property type="term" value="F:serine-type endopeptidase activity"/>
    <property type="evidence" value="ECO:0007669"/>
    <property type="project" value="InterPro"/>
</dbReference>
<gene>
    <name evidence="2" type="ORF">KC717_01510</name>
</gene>
<dbReference type="Pfam" id="PF22667">
    <property type="entry name" value="Lon_lid"/>
    <property type="match status" value="1"/>
</dbReference>
<dbReference type="InterPro" id="IPR027065">
    <property type="entry name" value="Lon_Prtase"/>
</dbReference>
<comment type="caution">
    <text evidence="2">The sequence shown here is derived from an EMBL/GenBank/DDBJ whole genome shotgun (WGS) entry which is preliminary data.</text>
</comment>
<dbReference type="InterPro" id="IPR003593">
    <property type="entry name" value="AAA+_ATPase"/>
</dbReference>
<sequence>MTTQEAEHIQSIINNANLPPQVRSRLMTMLGRVDNLIKGGNYSEYELIRHYVEWTTKIPFGTLSRDNLNLEEVKGSLDSKHYGLEDVKAKILEYLAVLSLKAKNAHSQSSVRVPILLFLGIQGIGKTTMAKSIAEALGREFVRISVGGMTNVHEIRGKSSNLDDASPGQIVKALISTGTMNPVLLLDELDKVSTSGGADRDVMAALLEILDPEQNESFVDRYLDFPLDISKCMFILTANNVGGISTALLDRIEIVRFTSYNDEDKENIARNYLLPKVRKETGLSEEQLVFRDDVWSVIIRPLGFDAGIRELERTLRNIARKVAKQIVDGSVEGAVVLTPDNFRQYIPDDFGVYA</sequence>
<evidence type="ECO:0000313" key="2">
    <source>
        <dbReference type="EMBL" id="MCA9385304.1"/>
    </source>
</evidence>
<dbReference type="PANTHER" id="PTHR43718">
    <property type="entry name" value="LON PROTEASE"/>
    <property type="match status" value="1"/>
</dbReference>
<organism evidence="2 3">
    <name type="scientific">Candidatus Dojkabacteria bacterium</name>
    <dbReference type="NCBI Taxonomy" id="2099670"/>
    <lineage>
        <taxon>Bacteria</taxon>
        <taxon>Candidatus Dojkabacteria</taxon>
    </lineage>
</organism>
<name>A0A955L831_9BACT</name>
<dbReference type="InterPro" id="IPR054594">
    <property type="entry name" value="Lon_lid"/>
</dbReference>
<dbReference type="Pfam" id="PF00004">
    <property type="entry name" value="AAA"/>
    <property type="match status" value="1"/>
</dbReference>
<dbReference type="Proteomes" id="UP000754563">
    <property type="component" value="Unassembled WGS sequence"/>
</dbReference>
<dbReference type="InterPro" id="IPR003959">
    <property type="entry name" value="ATPase_AAA_core"/>
</dbReference>
<protein>
    <submittedName>
        <fullName evidence="2">AAA family ATPase</fullName>
    </submittedName>
</protein>
<dbReference type="SMART" id="SM00382">
    <property type="entry name" value="AAA"/>
    <property type="match status" value="1"/>
</dbReference>
<dbReference type="AlphaFoldDB" id="A0A955L831"/>
<evidence type="ECO:0000259" key="1">
    <source>
        <dbReference type="SMART" id="SM00382"/>
    </source>
</evidence>
<accession>A0A955L831</accession>
<dbReference type="GO" id="GO:0005524">
    <property type="term" value="F:ATP binding"/>
    <property type="evidence" value="ECO:0007669"/>
    <property type="project" value="InterPro"/>
</dbReference>
<dbReference type="EMBL" id="JAGQLH010000012">
    <property type="protein sequence ID" value="MCA9385304.1"/>
    <property type="molecule type" value="Genomic_DNA"/>
</dbReference>
<dbReference type="GO" id="GO:0004176">
    <property type="term" value="F:ATP-dependent peptidase activity"/>
    <property type="evidence" value="ECO:0007669"/>
    <property type="project" value="InterPro"/>
</dbReference>
<reference evidence="2" key="2">
    <citation type="journal article" date="2021" name="Microbiome">
        <title>Successional dynamics and alternative stable states in a saline activated sludge microbial community over 9 years.</title>
        <authorList>
            <person name="Wang Y."/>
            <person name="Ye J."/>
            <person name="Ju F."/>
            <person name="Liu L."/>
            <person name="Boyd J.A."/>
            <person name="Deng Y."/>
            <person name="Parks D.H."/>
            <person name="Jiang X."/>
            <person name="Yin X."/>
            <person name="Woodcroft B.J."/>
            <person name="Tyson G.W."/>
            <person name="Hugenholtz P."/>
            <person name="Polz M.F."/>
            <person name="Zhang T."/>
        </authorList>
    </citation>
    <scope>NUCLEOTIDE SEQUENCE</scope>
    <source>
        <strain evidence="2">HKST-UBA11</strain>
    </source>
</reference>
<dbReference type="InterPro" id="IPR027417">
    <property type="entry name" value="P-loop_NTPase"/>
</dbReference>
<evidence type="ECO:0000313" key="3">
    <source>
        <dbReference type="Proteomes" id="UP000754563"/>
    </source>
</evidence>
<dbReference type="Gene3D" id="1.10.8.60">
    <property type="match status" value="1"/>
</dbReference>
<dbReference type="GO" id="GO:0006515">
    <property type="term" value="P:protein quality control for misfolded or incompletely synthesized proteins"/>
    <property type="evidence" value="ECO:0007669"/>
    <property type="project" value="TreeGrafter"/>
</dbReference>
<dbReference type="SUPFAM" id="SSF52540">
    <property type="entry name" value="P-loop containing nucleoside triphosphate hydrolases"/>
    <property type="match status" value="1"/>
</dbReference>
<reference evidence="2" key="1">
    <citation type="submission" date="2020-04" db="EMBL/GenBank/DDBJ databases">
        <authorList>
            <person name="Zhang T."/>
        </authorList>
    </citation>
    <scope>NUCLEOTIDE SEQUENCE</scope>
    <source>
        <strain evidence="2">HKST-UBA11</strain>
    </source>
</reference>
<dbReference type="GO" id="GO:0016887">
    <property type="term" value="F:ATP hydrolysis activity"/>
    <property type="evidence" value="ECO:0007669"/>
    <property type="project" value="InterPro"/>
</dbReference>
<dbReference type="Gene3D" id="3.40.50.300">
    <property type="entry name" value="P-loop containing nucleotide triphosphate hydrolases"/>
    <property type="match status" value="1"/>
</dbReference>
<dbReference type="PANTHER" id="PTHR43718:SF2">
    <property type="entry name" value="LON PROTEASE HOMOLOG, MITOCHONDRIAL"/>
    <property type="match status" value="1"/>
</dbReference>